<gene>
    <name evidence="4" type="ORF">CVT25_015311</name>
</gene>
<dbReference type="Pfam" id="PF24883">
    <property type="entry name" value="NPHP3_N"/>
    <property type="match status" value="1"/>
</dbReference>
<dbReference type="PANTHER" id="PTHR10039:SF14">
    <property type="entry name" value="NACHT DOMAIN-CONTAINING PROTEIN"/>
    <property type="match status" value="1"/>
</dbReference>
<dbReference type="InterPro" id="IPR027417">
    <property type="entry name" value="P-loop_NTPase"/>
</dbReference>
<dbReference type="SUPFAM" id="SSF52540">
    <property type="entry name" value="P-loop containing nucleoside triphosphate hydrolases"/>
    <property type="match status" value="1"/>
</dbReference>
<dbReference type="EMBL" id="NHYD01003433">
    <property type="protein sequence ID" value="PPQ77817.1"/>
    <property type="molecule type" value="Genomic_DNA"/>
</dbReference>
<organism evidence="4 5">
    <name type="scientific">Psilocybe cyanescens</name>
    <dbReference type="NCBI Taxonomy" id="93625"/>
    <lineage>
        <taxon>Eukaryota</taxon>
        <taxon>Fungi</taxon>
        <taxon>Dikarya</taxon>
        <taxon>Basidiomycota</taxon>
        <taxon>Agaricomycotina</taxon>
        <taxon>Agaricomycetes</taxon>
        <taxon>Agaricomycetidae</taxon>
        <taxon>Agaricales</taxon>
        <taxon>Agaricineae</taxon>
        <taxon>Strophariaceae</taxon>
        <taxon>Psilocybe</taxon>
    </lineage>
</organism>
<dbReference type="InterPro" id="IPR056884">
    <property type="entry name" value="NPHP3-like_N"/>
</dbReference>
<evidence type="ECO:0000256" key="1">
    <source>
        <dbReference type="ARBA" id="ARBA00022737"/>
    </source>
</evidence>
<feature type="domain" description="Nephrocystin 3-like N-terminal" evidence="3">
    <location>
        <begin position="48"/>
        <end position="217"/>
    </location>
</feature>
<dbReference type="PANTHER" id="PTHR10039">
    <property type="entry name" value="AMELOGENIN"/>
    <property type="match status" value="1"/>
</dbReference>
<dbReference type="STRING" id="93625.A0A409WH31"/>
<comment type="caution">
    <text evidence="4">The sequence shown here is derived from an EMBL/GenBank/DDBJ whole genome shotgun (WGS) entry which is preliminary data.</text>
</comment>
<keyword evidence="1" id="KW-0677">Repeat</keyword>
<evidence type="ECO:0000313" key="5">
    <source>
        <dbReference type="Proteomes" id="UP000283269"/>
    </source>
</evidence>
<keyword evidence="5" id="KW-1185">Reference proteome</keyword>
<name>A0A409WH31_PSICY</name>
<reference evidence="4 5" key="1">
    <citation type="journal article" date="2018" name="Evol. Lett.">
        <title>Horizontal gene cluster transfer increased hallucinogenic mushroom diversity.</title>
        <authorList>
            <person name="Reynolds H.T."/>
            <person name="Vijayakumar V."/>
            <person name="Gluck-Thaler E."/>
            <person name="Korotkin H.B."/>
            <person name="Matheny P.B."/>
            <person name="Slot J.C."/>
        </authorList>
    </citation>
    <scope>NUCLEOTIDE SEQUENCE [LARGE SCALE GENOMIC DNA]</scope>
    <source>
        <strain evidence="4 5">2631</strain>
    </source>
</reference>
<dbReference type="Gene3D" id="3.40.50.300">
    <property type="entry name" value="P-loop containing nucleotide triphosphate hydrolases"/>
    <property type="match status" value="1"/>
</dbReference>
<evidence type="ECO:0000259" key="3">
    <source>
        <dbReference type="Pfam" id="PF24883"/>
    </source>
</evidence>
<protein>
    <recommendedName>
        <fullName evidence="3">Nephrocystin 3-like N-terminal domain-containing protein</fullName>
    </recommendedName>
</protein>
<feature type="region of interest" description="Disordered" evidence="2">
    <location>
        <begin position="650"/>
        <end position="702"/>
    </location>
</feature>
<dbReference type="InParanoid" id="A0A409WH31"/>
<dbReference type="AlphaFoldDB" id="A0A409WH31"/>
<proteinExistence type="predicted"/>
<dbReference type="OrthoDB" id="4760524at2759"/>
<evidence type="ECO:0000256" key="2">
    <source>
        <dbReference type="SAM" id="MobiDB-lite"/>
    </source>
</evidence>
<accession>A0A409WH31</accession>
<dbReference type="Proteomes" id="UP000283269">
    <property type="component" value="Unassembled WGS sequence"/>
</dbReference>
<feature type="compositionally biased region" description="Low complexity" evidence="2">
    <location>
        <begin position="670"/>
        <end position="682"/>
    </location>
</feature>
<evidence type="ECO:0000313" key="4">
    <source>
        <dbReference type="EMBL" id="PPQ77817.1"/>
    </source>
</evidence>
<sequence length="742" mass="83686">MIWLTVIIPYTGMRLLRYNTAAGAFHNSGERFDAPKCHPRTREAVIEEIMDWVKDENDKEQFLWLYGPVGSGKSSIAQTIANICEMESILASDYFFARSAPGRNNSSNLIPTLVYQLLISTPAIREYVAEVISRDELIFSRSLETQLEAVIVNPLVSLTASIPEEQRRLGGKSFPNLIILDGLDECGPQESQQYILSSFSSALETSSVPLIVLIASRPDQAIRDMFNGDLNARTRRIVLDNKYHPDKDIRVFFESKFAEIKHRHPLAITLPSTWPTGSHIEYLVEKAAGQFIYASSVMKFIESPRARPTERLDIILNISPPGKNVPFADLDGVYKSILLSIELPELEKALSVFAFLFAASQMKFTPFISSFDSSILRTAAFIELFLGYEPYDLLLVLGDLHSLVDVPPLSASSNLAELRLFHPSLGDFLQDRGRSGPNLFIDMGIYCTKFARICIKHLTPWLYTEESASNRPEWRYIYTAVTLNIANSADFSTVCKLFIPGSLLDHDRATAIQSHLFGELKFYIESLDIDDYLSRLKKILVDPSQSGDFHVNMTRYYELATELFDMFTLQEKSQKNDTSLDDLYNSKHATVINLFYAVLAEIQRDERLATYLRNNRHRDYVSFAKLNEREIRSKIDAFIESCDDLLPEISQDHRSNPLPRNILSLPPPVSVTASSRTPSSFSSRKRDSRPSAPSSSIAVPGGPFISSFMQPPAVANQQGATQRTGLRGLRQRGKDFINKIIR</sequence>